<keyword evidence="6 10" id="KW-1133">Transmembrane helix</keyword>
<dbReference type="AlphaFoldDB" id="A0A4P7C109"/>
<dbReference type="Gene3D" id="3.40.50.720">
    <property type="entry name" value="NAD(P)-binding Rossmann-like Domain"/>
    <property type="match status" value="1"/>
</dbReference>
<dbReference type="InterPro" id="IPR036291">
    <property type="entry name" value="NAD(P)-bd_dom_sf"/>
</dbReference>
<keyword evidence="13" id="KW-1185">Reference proteome</keyword>
<evidence type="ECO:0000256" key="3">
    <source>
        <dbReference type="ARBA" id="ARBA00022448"/>
    </source>
</evidence>
<evidence type="ECO:0000256" key="4">
    <source>
        <dbReference type="ARBA" id="ARBA00022449"/>
    </source>
</evidence>
<feature type="transmembrane region" description="Helical" evidence="10">
    <location>
        <begin position="358"/>
        <end position="377"/>
    </location>
</feature>
<sequence>MVPFENVFYEIGALLGVAAAGGVLAILLRQPLIVSFIAVGIIVGPTGFGWVVASDQVDLLAKLGIALLLFVVGLKLDPHIIRTMGPVALATGLGQVVFTSVVGYLIALALGMAPVSALYVAVALTFSSTIIIVKLLSDKREVDSLHGRIAIGFLIVQDIVVVLVMIGLTAFGQASDALSLGREALLVFAKGAAMLAVIGLLMRYVLPLSLPRLARSSELLVLFSIAWAILGASAGDTLGFSKEVGAFLAGVSIASTPYRELVAARLVSLRDFLLLFFFIDLGASLNMSTLGAHLEASAVFSFFVLIGNPFIVMAIMGAMGYRKRTGFLAGLTVAQISEFSLILGALGLKLGHIDQETMGLITLVGLITISLSTYMILYSHPLYERLAPWLGIFERKVAHREEDAGGTAIHGNTYALLFGLGRFGAGIAQILQQRGCRVLAVDFDPDLVRRHAGEGYMTRYGDAEDPEFVASLPLERVPWVVSTVREKSVNRTLLHTLRQQGFRGRVAVAANGQHEAEMFRREGADLVLVPYFEAAREAADHLLESGTVGSHPDDSTKNSMGA</sequence>
<dbReference type="RefSeq" id="WP_134358515.1">
    <property type="nucleotide sequence ID" value="NZ_CP038033.1"/>
</dbReference>
<feature type="transmembrane region" description="Helical" evidence="10">
    <location>
        <begin position="6"/>
        <end position="27"/>
    </location>
</feature>
<feature type="region of interest" description="Disordered" evidence="9">
    <location>
        <begin position="543"/>
        <end position="562"/>
    </location>
</feature>
<dbReference type="GO" id="GO:1902600">
    <property type="term" value="P:proton transmembrane transport"/>
    <property type="evidence" value="ECO:0007669"/>
    <property type="project" value="InterPro"/>
</dbReference>
<feature type="transmembrane region" description="Helical" evidence="10">
    <location>
        <begin position="184"/>
        <end position="206"/>
    </location>
</feature>
<comment type="subcellular location">
    <subcellularLocation>
        <location evidence="1">Membrane</location>
        <topology evidence="1">Multi-pass membrane protein</topology>
    </subcellularLocation>
</comment>
<keyword evidence="5 10" id="KW-0812">Transmembrane</keyword>
<evidence type="ECO:0000256" key="8">
    <source>
        <dbReference type="ARBA" id="ARBA00023136"/>
    </source>
</evidence>
<dbReference type="InterPro" id="IPR038770">
    <property type="entry name" value="Na+/solute_symporter_sf"/>
</dbReference>
<evidence type="ECO:0000259" key="11">
    <source>
        <dbReference type="PROSITE" id="PS51201"/>
    </source>
</evidence>
<feature type="transmembrane region" description="Helical" evidence="10">
    <location>
        <begin position="298"/>
        <end position="319"/>
    </location>
</feature>
<feature type="transmembrane region" description="Helical" evidence="10">
    <location>
        <begin position="59"/>
        <end position="76"/>
    </location>
</feature>
<dbReference type="GO" id="GO:0006813">
    <property type="term" value="P:potassium ion transport"/>
    <property type="evidence" value="ECO:0007669"/>
    <property type="project" value="InterPro"/>
</dbReference>
<dbReference type="EMBL" id="CP038033">
    <property type="protein sequence ID" value="QBQ55250.1"/>
    <property type="molecule type" value="Genomic_DNA"/>
</dbReference>
<feature type="transmembrane region" description="Helical" evidence="10">
    <location>
        <begin position="32"/>
        <end position="53"/>
    </location>
</feature>
<gene>
    <name evidence="12" type="ORF">E3U44_12560</name>
</gene>
<dbReference type="InterPro" id="IPR003148">
    <property type="entry name" value="RCK_N"/>
</dbReference>
<dbReference type="PROSITE" id="PS51201">
    <property type="entry name" value="RCK_N"/>
    <property type="match status" value="1"/>
</dbReference>
<proteinExistence type="inferred from homology"/>
<dbReference type="InterPro" id="IPR006153">
    <property type="entry name" value="Cation/H_exchanger_TM"/>
</dbReference>
<dbReference type="Gene3D" id="1.20.1530.20">
    <property type="match status" value="1"/>
</dbReference>
<feature type="transmembrane region" description="Helical" evidence="10">
    <location>
        <begin position="116"/>
        <end position="137"/>
    </location>
</feature>
<name>A0A4P7C109_9GAMM</name>
<evidence type="ECO:0000313" key="12">
    <source>
        <dbReference type="EMBL" id="QBQ55250.1"/>
    </source>
</evidence>
<feature type="transmembrane region" description="Helical" evidence="10">
    <location>
        <begin position="326"/>
        <end position="346"/>
    </location>
</feature>
<organism evidence="12 13">
    <name type="scientific">Nitrosococcus wardiae</name>
    <dbReference type="NCBI Taxonomy" id="1814290"/>
    <lineage>
        <taxon>Bacteria</taxon>
        <taxon>Pseudomonadati</taxon>
        <taxon>Pseudomonadota</taxon>
        <taxon>Gammaproteobacteria</taxon>
        <taxon>Chromatiales</taxon>
        <taxon>Chromatiaceae</taxon>
        <taxon>Nitrosococcus</taxon>
    </lineage>
</organism>
<keyword evidence="8 10" id="KW-0472">Membrane</keyword>
<evidence type="ECO:0000256" key="5">
    <source>
        <dbReference type="ARBA" id="ARBA00022692"/>
    </source>
</evidence>
<protein>
    <submittedName>
        <fullName evidence="12">Sodium:proton exchanger</fullName>
    </submittedName>
</protein>
<keyword evidence="4" id="KW-0050">Antiport</keyword>
<feature type="transmembrane region" description="Helical" evidence="10">
    <location>
        <begin position="88"/>
        <end position="110"/>
    </location>
</feature>
<evidence type="ECO:0000256" key="6">
    <source>
        <dbReference type="ARBA" id="ARBA00022989"/>
    </source>
</evidence>
<keyword evidence="7" id="KW-0406">Ion transport</keyword>
<feature type="transmembrane region" description="Helical" evidence="10">
    <location>
        <begin position="273"/>
        <end position="292"/>
    </location>
</feature>
<evidence type="ECO:0000256" key="1">
    <source>
        <dbReference type="ARBA" id="ARBA00004141"/>
    </source>
</evidence>
<dbReference type="PANTHER" id="PTHR42751:SF3">
    <property type="entry name" value="SODIUM_GLUTAMATE SYMPORTER"/>
    <property type="match status" value="1"/>
</dbReference>
<dbReference type="Proteomes" id="UP000294325">
    <property type="component" value="Chromosome"/>
</dbReference>
<comment type="similarity">
    <text evidence="2">Belongs to the monovalent cation:proton antiporter 2 (CPA2) transporter (TC 2.A.37) family.</text>
</comment>
<dbReference type="SUPFAM" id="SSF51735">
    <property type="entry name" value="NAD(P)-binding Rossmann-fold domains"/>
    <property type="match status" value="1"/>
</dbReference>
<evidence type="ECO:0000256" key="10">
    <source>
        <dbReference type="SAM" id="Phobius"/>
    </source>
</evidence>
<keyword evidence="3" id="KW-0813">Transport</keyword>
<feature type="domain" description="RCK N-terminal" evidence="11">
    <location>
        <begin position="412"/>
        <end position="529"/>
    </location>
</feature>
<evidence type="ECO:0000313" key="13">
    <source>
        <dbReference type="Proteomes" id="UP000294325"/>
    </source>
</evidence>
<dbReference type="GO" id="GO:0015297">
    <property type="term" value="F:antiporter activity"/>
    <property type="evidence" value="ECO:0007669"/>
    <property type="project" value="UniProtKB-KW"/>
</dbReference>
<dbReference type="PANTHER" id="PTHR42751">
    <property type="entry name" value="SODIUM/HYDROGEN EXCHANGER FAMILY/TRKA DOMAIN PROTEIN"/>
    <property type="match status" value="1"/>
</dbReference>
<feature type="transmembrane region" description="Helical" evidence="10">
    <location>
        <begin position="218"/>
        <end position="238"/>
    </location>
</feature>
<reference evidence="12 13" key="1">
    <citation type="submission" date="2019-03" db="EMBL/GenBank/DDBJ databases">
        <title>The genome sequence of Nitrosococcus wardiae strain D1FHST reveals the archetypal metabolic capacity of ammonia-oxidizing Gammaproteobacteria.</title>
        <authorList>
            <person name="Wang L."/>
            <person name="Lim C.K."/>
            <person name="Hanson T.E."/>
            <person name="Dang H."/>
            <person name="Klotz M.G."/>
        </authorList>
    </citation>
    <scope>NUCLEOTIDE SEQUENCE [LARGE SCALE GENOMIC DNA]</scope>
    <source>
        <strain evidence="12 13">D1FHS</strain>
    </source>
</reference>
<evidence type="ECO:0000256" key="2">
    <source>
        <dbReference type="ARBA" id="ARBA00005551"/>
    </source>
</evidence>
<accession>A0A4P7C109</accession>
<evidence type="ECO:0000256" key="9">
    <source>
        <dbReference type="SAM" id="MobiDB-lite"/>
    </source>
</evidence>
<dbReference type="GO" id="GO:0016020">
    <property type="term" value="C:membrane"/>
    <property type="evidence" value="ECO:0007669"/>
    <property type="project" value="UniProtKB-SubCell"/>
</dbReference>
<evidence type="ECO:0000256" key="7">
    <source>
        <dbReference type="ARBA" id="ARBA00023065"/>
    </source>
</evidence>
<dbReference type="Pfam" id="PF02254">
    <property type="entry name" value="TrkA_N"/>
    <property type="match status" value="1"/>
</dbReference>
<dbReference type="KEGG" id="nwr:E3U44_12560"/>
<feature type="transmembrane region" description="Helical" evidence="10">
    <location>
        <begin position="149"/>
        <end position="172"/>
    </location>
</feature>
<dbReference type="OrthoDB" id="3418949at2"/>
<dbReference type="Pfam" id="PF00999">
    <property type="entry name" value="Na_H_Exchanger"/>
    <property type="match status" value="1"/>
</dbReference>